<dbReference type="NCBIfam" id="TIGR00756">
    <property type="entry name" value="PPR"/>
    <property type="match status" value="2"/>
</dbReference>
<evidence type="ECO:0000256" key="3">
    <source>
        <dbReference type="PROSITE-ProRule" id="PRU00708"/>
    </source>
</evidence>
<accession>A0AAN8VXN4</accession>
<keyword evidence="5" id="KW-1185">Reference proteome</keyword>
<sequence length="147" mass="16541">MADVDEILGLMERDGVSHNVATYTLLIEGFYGTGKIEEAERLFKEMCEKGINADVYAYTTVINWNCRLGKLKRAFELFDEMTVKGLTPTIQIYGKGRIEGAQKIIDEMECVKLMPDVYTYTSIIHGECIIGKIDEALKLLVTCLTSD</sequence>
<evidence type="ECO:0000313" key="4">
    <source>
        <dbReference type="EMBL" id="KAK6942788.1"/>
    </source>
</evidence>
<feature type="repeat" description="PPR" evidence="3">
    <location>
        <begin position="54"/>
        <end position="88"/>
    </location>
</feature>
<evidence type="ECO:0000256" key="1">
    <source>
        <dbReference type="ARBA" id="ARBA00007626"/>
    </source>
</evidence>
<dbReference type="GO" id="GO:0007005">
    <property type="term" value="P:mitochondrion organization"/>
    <property type="evidence" value="ECO:0007669"/>
    <property type="project" value="TreeGrafter"/>
</dbReference>
<dbReference type="EMBL" id="JBAMMX010000004">
    <property type="protein sequence ID" value="KAK6942788.1"/>
    <property type="molecule type" value="Genomic_DNA"/>
</dbReference>
<dbReference type="InterPro" id="IPR051114">
    <property type="entry name" value="Mito_RNA_Proc_CCM1"/>
</dbReference>
<dbReference type="Pfam" id="PF13041">
    <property type="entry name" value="PPR_2"/>
    <property type="match status" value="1"/>
</dbReference>
<evidence type="ECO:0000256" key="2">
    <source>
        <dbReference type="ARBA" id="ARBA00022737"/>
    </source>
</evidence>
<dbReference type="PANTHER" id="PTHR47934">
    <property type="entry name" value="PENTATRICOPEPTIDE REPEAT-CONTAINING PROTEIN PET309, MITOCHONDRIAL"/>
    <property type="match status" value="1"/>
</dbReference>
<dbReference type="Gene3D" id="1.25.40.10">
    <property type="entry name" value="Tetratricopeptide repeat domain"/>
    <property type="match status" value="2"/>
</dbReference>
<feature type="repeat" description="PPR" evidence="3">
    <location>
        <begin position="19"/>
        <end position="53"/>
    </location>
</feature>
<dbReference type="InterPro" id="IPR002885">
    <property type="entry name" value="PPR_rpt"/>
</dbReference>
<dbReference type="AlphaFoldDB" id="A0AAN8VXN4"/>
<keyword evidence="2" id="KW-0677">Repeat</keyword>
<dbReference type="GO" id="GO:0005739">
    <property type="term" value="C:mitochondrion"/>
    <property type="evidence" value="ECO:0007669"/>
    <property type="project" value="TreeGrafter"/>
</dbReference>
<name>A0AAN8VXN4_9MAGN</name>
<comment type="similarity">
    <text evidence="1">Belongs to the PPR family. P subfamily.</text>
</comment>
<dbReference type="PROSITE" id="PS51375">
    <property type="entry name" value="PPR"/>
    <property type="match status" value="2"/>
</dbReference>
<protein>
    <submittedName>
        <fullName evidence="4">Pentatricopeptide repeat</fullName>
    </submittedName>
</protein>
<proteinExistence type="inferred from homology"/>
<dbReference type="InterPro" id="IPR011990">
    <property type="entry name" value="TPR-like_helical_dom_sf"/>
</dbReference>
<reference evidence="4 5" key="1">
    <citation type="submission" date="2023-12" db="EMBL/GenBank/DDBJ databases">
        <title>A high-quality genome assembly for Dillenia turbinata (Dilleniales).</title>
        <authorList>
            <person name="Chanderbali A."/>
        </authorList>
    </citation>
    <scope>NUCLEOTIDE SEQUENCE [LARGE SCALE GENOMIC DNA]</scope>
    <source>
        <strain evidence="4">LSX21</strain>
        <tissue evidence="4">Leaf</tissue>
    </source>
</reference>
<evidence type="ECO:0000313" key="5">
    <source>
        <dbReference type="Proteomes" id="UP001370490"/>
    </source>
</evidence>
<dbReference type="PANTHER" id="PTHR47934:SF2">
    <property type="entry name" value="OS07G0671200 PROTEIN"/>
    <property type="match status" value="1"/>
</dbReference>
<dbReference type="Proteomes" id="UP001370490">
    <property type="component" value="Unassembled WGS sequence"/>
</dbReference>
<gene>
    <name evidence="4" type="ORF">RJ641_028165</name>
</gene>
<dbReference type="GO" id="GO:0006396">
    <property type="term" value="P:RNA processing"/>
    <property type="evidence" value="ECO:0007669"/>
    <property type="project" value="TreeGrafter"/>
</dbReference>
<organism evidence="4 5">
    <name type="scientific">Dillenia turbinata</name>
    <dbReference type="NCBI Taxonomy" id="194707"/>
    <lineage>
        <taxon>Eukaryota</taxon>
        <taxon>Viridiplantae</taxon>
        <taxon>Streptophyta</taxon>
        <taxon>Embryophyta</taxon>
        <taxon>Tracheophyta</taxon>
        <taxon>Spermatophyta</taxon>
        <taxon>Magnoliopsida</taxon>
        <taxon>eudicotyledons</taxon>
        <taxon>Gunneridae</taxon>
        <taxon>Pentapetalae</taxon>
        <taxon>Dilleniales</taxon>
        <taxon>Dilleniaceae</taxon>
        <taxon>Dillenia</taxon>
    </lineage>
</organism>
<dbReference type="Pfam" id="PF12854">
    <property type="entry name" value="PPR_1"/>
    <property type="match status" value="1"/>
</dbReference>
<comment type="caution">
    <text evidence="4">The sequence shown here is derived from an EMBL/GenBank/DDBJ whole genome shotgun (WGS) entry which is preliminary data.</text>
</comment>
<dbReference type="GO" id="GO:0003729">
    <property type="term" value="F:mRNA binding"/>
    <property type="evidence" value="ECO:0007669"/>
    <property type="project" value="TreeGrafter"/>
</dbReference>